<comment type="caution">
    <text evidence="12">The sequence shown here is derived from an EMBL/GenBank/DDBJ whole genome shotgun (WGS) entry which is preliminary data.</text>
</comment>
<comment type="subunit">
    <text evidence="8">Component of the 7-subunit TFIIH core complex composed of XPB/ERCC3, XPD/ERCC2, GTF2H1, GTF2H2, GTF2H3, GTF2H4 and GTF2H5, which is active in NER. The core complex associates with the 3-subunit CDK-activating kinase (CAK) module composed of CCNH/cyclin H, CDK7 and MNAT1 to form the 10-subunit holoenzyme (holo-TFIIH) active in transcription. Part of TBP-based Pol II pre-initiation complex (PIC), in which Pol II core assembles with general transcription factors and other specific initiation factors including GTF2E1, GTF2E2, GTF2F1, GTF2F2, TCEA1, ERCC2, ERCC3, GTF2H2, GTF2H3, GTF2H4, GTF2H5, GTF2A1, GTF2A2, GTF2B and TBP; this large multi-subunit PIC complex mediates DNA unwinding and targets Pol II core to the transcription start site where the first phosphodiester bond forms.</text>
</comment>
<dbReference type="GO" id="GO:0001671">
    <property type="term" value="F:ATPase activator activity"/>
    <property type="evidence" value="ECO:0007669"/>
    <property type="project" value="InterPro"/>
</dbReference>
<dbReference type="OrthoDB" id="364513at2759"/>
<evidence type="ECO:0000256" key="8">
    <source>
        <dbReference type="ARBA" id="ARBA00064576"/>
    </source>
</evidence>
<dbReference type="OMA" id="KGFIIIE"/>
<proteinExistence type="inferred from homology"/>
<keyword evidence="3 10" id="KW-0227">DNA damage</keyword>
<evidence type="ECO:0000256" key="6">
    <source>
        <dbReference type="ARBA" id="ARBA00023204"/>
    </source>
</evidence>
<evidence type="ECO:0000256" key="2">
    <source>
        <dbReference type="ARBA" id="ARBA00007132"/>
    </source>
</evidence>
<keyword evidence="4 10" id="KW-0805">Transcription regulation</keyword>
<evidence type="ECO:0000256" key="10">
    <source>
        <dbReference type="RuleBase" id="RU364024"/>
    </source>
</evidence>
<dbReference type="FunFam" id="3.30.70.2610:FF:000001">
    <property type="entry name" value="General transcription factor IIH subunit 4"/>
    <property type="match status" value="1"/>
</dbReference>
<dbReference type="STRING" id="48709.A0A1D2NLP1"/>
<dbReference type="GO" id="GO:0003690">
    <property type="term" value="F:double-stranded DNA binding"/>
    <property type="evidence" value="ECO:0007669"/>
    <property type="project" value="TreeGrafter"/>
</dbReference>
<name>A0A1D2NLP1_ORCCI</name>
<evidence type="ECO:0000259" key="11">
    <source>
        <dbReference type="Pfam" id="PF18307"/>
    </source>
</evidence>
<accession>A0A1D2NLP1</accession>
<keyword evidence="13" id="KW-1185">Reference proteome</keyword>
<dbReference type="AlphaFoldDB" id="A0A1D2NLP1"/>
<dbReference type="PANTHER" id="PTHR13152:SF0">
    <property type="entry name" value="GENERAL TRANSCRIPTION FACTOR IIH SUBUNIT 4"/>
    <property type="match status" value="1"/>
</dbReference>
<dbReference type="PANTHER" id="PTHR13152">
    <property type="entry name" value="TFIIH, POLYPEPTIDE 4"/>
    <property type="match status" value="1"/>
</dbReference>
<dbReference type="Pfam" id="PF03849">
    <property type="entry name" value="Tfb2"/>
    <property type="match status" value="1"/>
</dbReference>
<keyword evidence="6 10" id="KW-0234">DNA repair</keyword>
<dbReference type="GO" id="GO:0000439">
    <property type="term" value="C:transcription factor TFIIH core complex"/>
    <property type="evidence" value="ECO:0007669"/>
    <property type="project" value="InterPro"/>
</dbReference>
<comment type="subcellular location">
    <subcellularLocation>
        <location evidence="1 10">Nucleus</location>
    </subcellularLocation>
</comment>
<keyword evidence="7 10" id="KW-0539">Nucleus</keyword>
<dbReference type="GO" id="GO:0006289">
    <property type="term" value="P:nucleotide-excision repair"/>
    <property type="evidence" value="ECO:0007669"/>
    <property type="project" value="InterPro"/>
</dbReference>
<organism evidence="12 13">
    <name type="scientific">Orchesella cincta</name>
    <name type="common">Springtail</name>
    <name type="synonym">Podura cincta</name>
    <dbReference type="NCBI Taxonomy" id="48709"/>
    <lineage>
        <taxon>Eukaryota</taxon>
        <taxon>Metazoa</taxon>
        <taxon>Ecdysozoa</taxon>
        <taxon>Arthropoda</taxon>
        <taxon>Hexapoda</taxon>
        <taxon>Collembola</taxon>
        <taxon>Entomobryomorpha</taxon>
        <taxon>Entomobryoidea</taxon>
        <taxon>Orchesellidae</taxon>
        <taxon>Orchesellinae</taxon>
        <taxon>Orchesella</taxon>
    </lineage>
</organism>
<gene>
    <name evidence="12" type="ORF">Ocin01_00569</name>
</gene>
<dbReference type="Proteomes" id="UP000094527">
    <property type="component" value="Unassembled WGS sequence"/>
</dbReference>
<protein>
    <recommendedName>
        <fullName evidence="9 10">General transcription factor IIH subunit 4</fullName>
    </recommendedName>
</protein>
<comment type="function">
    <text evidence="10">Component of the general transcription and DNA repair factor IIH (TFIIH) core complex which is involved in general and transcription-coupled nucleotide excision repair (NER) of damaged DNA.</text>
</comment>
<dbReference type="InterPro" id="IPR040662">
    <property type="entry name" value="Tfb2_C"/>
</dbReference>
<evidence type="ECO:0000313" key="12">
    <source>
        <dbReference type="EMBL" id="ODN06129.1"/>
    </source>
</evidence>
<dbReference type="GO" id="GO:0006366">
    <property type="term" value="P:transcription by RNA polymerase II"/>
    <property type="evidence" value="ECO:0007669"/>
    <property type="project" value="UniProtKB-ARBA"/>
</dbReference>
<dbReference type="Pfam" id="PF18307">
    <property type="entry name" value="Tfb2_C"/>
    <property type="match status" value="1"/>
</dbReference>
<dbReference type="GO" id="GO:0005675">
    <property type="term" value="C:transcription factor TFIIH holo complex"/>
    <property type="evidence" value="ECO:0007669"/>
    <property type="project" value="TreeGrafter"/>
</dbReference>
<feature type="domain" description="Transcription factor Tfb2 C-terminal" evidence="11">
    <location>
        <begin position="414"/>
        <end position="481"/>
    </location>
</feature>
<evidence type="ECO:0000256" key="1">
    <source>
        <dbReference type="ARBA" id="ARBA00004123"/>
    </source>
</evidence>
<evidence type="ECO:0000313" key="13">
    <source>
        <dbReference type="Proteomes" id="UP000094527"/>
    </source>
</evidence>
<comment type="similarity">
    <text evidence="2 10">Belongs to the TFB2 family.</text>
</comment>
<sequence length="488" mass="56378">MSFIRTFSMWVSLRIVSDLCRNYWEKMGILEHFAECQTLVDYLKSLPNHVVDDLFGYPAACLAIFRELPKLAQNYVLRILYVEQAIPQAVISTWVSKAHVKEHSDAAEAISSLRVWKEVTMQGGLAGWMLDHKFRHNLKVALLGGGKPWTKSLNLDADSKPRTIKDLDMYALERWEAMLHFLTEKQQKSDTVSKDTIITLTHAGLMEQDENNAPSITNEGFQFLLLDTASQVWYFIVKYLETVEEKGLSTAECLAFLFSLSFATLGRDYGTEGFEDNMQQFMQHLREFGLIYQRTRKAGRFYPTRLSMNLASRNHKISLDTEKHKTGFIVVETNYRLYAYTDSDLQLALVGMFTQFLFRFPNLVVGVITRDSIRQALRSGISAEQIISFLKMHAHQEMIKTTNVNNPLPPTVVDQIRLWEMERNRLTFTDSVLYNQFLSHRDYEVVRDYAQEIGVLLHGSDQKRTIVVKGTGHDDVKRFWKRHSKNSS</sequence>
<evidence type="ECO:0000256" key="5">
    <source>
        <dbReference type="ARBA" id="ARBA00023163"/>
    </source>
</evidence>
<evidence type="ECO:0000256" key="7">
    <source>
        <dbReference type="ARBA" id="ARBA00023242"/>
    </source>
</evidence>
<dbReference type="Gene3D" id="3.30.70.2610">
    <property type="match status" value="1"/>
</dbReference>
<evidence type="ECO:0000256" key="9">
    <source>
        <dbReference type="ARBA" id="ARBA00070130"/>
    </source>
</evidence>
<dbReference type="EMBL" id="LJIJ01000010">
    <property type="protein sequence ID" value="ODN06129.1"/>
    <property type="molecule type" value="Genomic_DNA"/>
</dbReference>
<reference evidence="12 13" key="1">
    <citation type="journal article" date="2016" name="Genome Biol. Evol.">
        <title>Gene Family Evolution Reflects Adaptation to Soil Environmental Stressors in the Genome of the Collembolan Orchesella cincta.</title>
        <authorList>
            <person name="Faddeeva-Vakhrusheva A."/>
            <person name="Derks M.F."/>
            <person name="Anvar S.Y."/>
            <person name="Agamennone V."/>
            <person name="Suring W."/>
            <person name="Smit S."/>
            <person name="van Straalen N.M."/>
            <person name="Roelofs D."/>
        </authorList>
    </citation>
    <scope>NUCLEOTIDE SEQUENCE [LARGE SCALE GENOMIC DNA]</scope>
    <source>
        <tissue evidence="12">Mixed pool</tissue>
    </source>
</reference>
<keyword evidence="5 10" id="KW-0804">Transcription</keyword>
<evidence type="ECO:0000256" key="4">
    <source>
        <dbReference type="ARBA" id="ARBA00023015"/>
    </source>
</evidence>
<dbReference type="InterPro" id="IPR004598">
    <property type="entry name" value="TFIIH_p52/Tfb2"/>
</dbReference>
<dbReference type="NCBIfam" id="TIGR00625">
    <property type="entry name" value="tfb2"/>
    <property type="match status" value="1"/>
</dbReference>
<evidence type="ECO:0000256" key="3">
    <source>
        <dbReference type="ARBA" id="ARBA00022763"/>
    </source>
</evidence>